<feature type="non-terminal residue" evidence="8">
    <location>
        <position position="64"/>
    </location>
</feature>
<evidence type="ECO:0000256" key="4">
    <source>
        <dbReference type="ARBA" id="ARBA00022679"/>
    </source>
</evidence>
<dbReference type="Pfam" id="PF04997">
    <property type="entry name" value="RNA_pol_Rpb1_1"/>
    <property type="match status" value="1"/>
</dbReference>
<keyword evidence="9" id="KW-1185">Reference proteome</keyword>
<evidence type="ECO:0000256" key="2">
    <source>
        <dbReference type="ARBA" id="ARBA00012418"/>
    </source>
</evidence>
<reference evidence="8 9" key="1">
    <citation type="submission" date="2023-04" db="EMBL/GenBank/DDBJ databases">
        <title>Genome of Basidiobolus ranarum AG-B5.</title>
        <authorList>
            <person name="Stajich J.E."/>
            <person name="Carter-House D."/>
            <person name="Gryganskyi A."/>
        </authorList>
    </citation>
    <scope>NUCLEOTIDE SEQUENCE [LARGE SCALE GENOMIC DNA]</scope>
    <source>
        <strain evidence="8 9">AG-B5</strain>
    </source>
</reference>
<protein>
    <recommendedName>
        <fullName evidence="2">DNA-directed RNA polymerase</fullName>
        <ecNumber evidence="2">2.7.7.6</ecNumber>
    </recommendedName>
</protein>
<dbReference type="EMBL" id="JASJQH010001013">
    <property type="protein sequence ID" value="KAK9762296.1"/>
    <property type="molecule type" value="Genomic_DNA"/>
</dbReference>
<organism evidence="8 9">
    <name type="scientific">Basidiobolus ranarum</name>
    <dbReference type="NCBI Taxonomy" id="34480"/>
    <lineage>
        <taxon>Eukaryota</taxon>
        <taxon>Fungi</taxon>
        <taxon>Fungi incertae sedis</taxon>
        <taxon>Zoopagomycota</taxon>
        <taxon>Entomophthoromycotina</taxon>
        <taxon>Basidiobolomycetes</taxon>
        <taxon>Basidiobolales</taxon>
        <taxon>Basidiobolaceae</taxon>
        <taxon>Basidiobolus</taxon>
    </lineage>
</organism>
<name>A0ABR2WLF1_9FUNG</name>
<comment type="similarity">
    <text evidence="1">Belongs to the RNA polymerase beta' chain family.</text>
</comment>
<evidence type="ECO:0000256" key="5">
    <source>
        <dbReference type="ARBA" id="ARBA00022695"/>
    </source>
</evidence>
<proteinExistence type="inferred from homology"/>
<accession>A0ABR2WLF1</accession>
<evidence type="ECO:0000313" key="9">
    <source>
        <dbReference type="Proteomes" id="UP001479436"/>
    </source>
</evidence>
<dbReference type="EC" id="2.7.7.6" evidence="2"/>
<dbReference type="PANTHER" id="PTHR19376:SF37">
    <property type="entry name" value="DNA-DIRECTED RNA POLYMERASE II SUBUNIT RPB1"/>
    <property type="match status" value="1"/>
</dbReference>
<evidence type="ECO:0000259" key="7">
    <source>
        <dbReference type="Pfam" id="PF04997"/>
    </source>
</evidence>
<keyword evidence="5 8" id="KW-0548">Nucleotidyltransferase</keyword>
<dbReference type="InterPro" id="IPR007080">
    <property type="entry name" value="RNA_pol_Rpb1_1"/>
</dbReference>
<sequence length="64" mass="7096">MSVAKIEYPETMEEGVQKLKPNGLLDPRMGTIDRNYRGHTCGDGMVECPGHFGHIELANPVFHA</sequence>
<comment type="caution">
    <text evidence="8">The sequence shown here is derived from an EMBL/GenBank/DDBJ whole genome shotgun (WGS) entry which is preliminary data.</text>
</comment>
<evidence type="ECO:0000256" key="6">
    <source>
        <dbReference type="ARBA" id="ARBA00023163"/>
    </source>
</evidence>
<dbReference type="Proteomes" id="UP001479436">
    <property type="component" value="Unassembled WGS sequence"/>
</dbReference>
<dbReference type="SUPFAM" id="SSF64484">
    <property type="entry name" value="beta and beta-prime subunits of DNA dependent RNA-polymerase"/>
    <property type="match status" value="1"/>
</dbReference>
<gene>
    <name evidence="8" type="primary">RPO21_2</name>
    <name evidence="8" type="ORF">K7432_012111</name>
</gene>
<evidence type="ECO:0000256" key="3">
    <source>
        <dbReference type="ARBA" id="ARBA00022478"/>
    </source>
</evidence>
<dbReference type="GO" id="GO:0003899">
    <property type="term" value="F:DNA-directed RNA polymerase activity"/>
    <property type="evidence" value="ECO:0007669"/>
    <property type="project" value="UniProtKB-EC"/>
</dbReference>
<keyword evidence="6" id="KW-0804">Transcription</keyword>
<dbReference type="InterPro" id="IPR045867">
    <property type="entry name" value="DNA-dir_RpoC_beta_prime"/>
</dbReference>
<keyword evidence="3 8" id="KW-0240">DNA-directed RNA polymerase</keyword>
<dbReference type="InterPro" id="IPR044893">
    <property type="entry name" value="RNA_pol_Rpb1_clamp_domain"/>
</dbReference>
<dbReference type="Gene3D" id="4.10.860.120">
    <property type="entry name" value="RNA polymerase II, clamp domain"/>
    <property type="match status" value="1"/>
</dbReference>
<dbReference type="GO" id="GO:0000428">
    <property type="term" value="C:DNA-directed RNA polymerase complex"/>
    <property type="evidence" value="ECO:0007669"/>
    <property type="project" value="UniProtKB-KW"/>
</dbReference>
<evidence type="ECO:0000256" key="1">
    <source>
        <dbReference type="ARBA" id="ARBA00006460"/>
    </source>
</evidence>
<dbReference type="PANTHER" id="PTHR19376">
    <property type="entry name" value="DNA-DIRECTED RNA POLYMERASE"/>
    <property type="match status" value="1"/>
</dbReference>
<keyword evidence="4 8" id="KW-0808">Transferase</keyword>
<feature type="domain" description="RNA polymerase Rpb1" evidence="7">
    <location>
        <begin position="1"/>
        <end position="63"/>
    </location>
</feature>
<evidence type="ECO:0000313" key="8">
    <source>
        <dbReference type="EMBL" id="KAK9762296.1"/>
    </source>
</evidence>